<keyword evidence="6 19" id="KW-0812">Transmembrane</keyword>
<keyword evidence="11 19" id="KW-0472">Membrane</keyword>
<keyword evidence="12" id="KW-0325">Glycoprotein</keyword>
<evidence type="ECO:0000256" key="16">
    <source>
        <dbReference type="ARBA" id="ARBA00033386"/>
    </source>
</evidence>
<keyword evidence="22" id="KW-1185">Reference proteome</keyword>
<proteinExistence type="inferred from homology"/>
<dbReference type="PANTHER" id="PTHR12277:SF61">
    <property type="entry name" value="LYSOPHOSPHATIDYLSERINE LIPASE ABHD12"/>
    <property type="match status" value="1"/>
</dbReference>
<evidence type="ECO:0000256" key="15">
    <source>
        <dbReference type="ARBA" id="ARBA00032497"/>
    </source>
</evidence>
<dbReference type="GO" id="GO:0005789">
    <property type="term" value="C:endoplasmic reticulum membrane"/>
    <property type="evidence" value="ECO:0007669"/>
    <property type="project" value="UniProtKB-SubCell"/>
</dbReference>
<dbReference type="InterPro" id="IPR029058">
    <property type="entry name" value="AB_hydrolase_fold"/>
</dbReference>
<dbReference type="AlphaFoldDB" id="A0AAV1Q8D6"/>
<evidence type="ECO:0000256" key="4">
    <source>
        <dbReference type="ARBA" id="ARBA00013254"/>
    </source>
</evidence>
<evidence type="ECO:0000313" key="21">
    <source>
        <dbReference type="EMBL" id="CAK6979815.1"/>
    </source>
</evidence>
<feature type="region of interest" description="Disordered" evidence="18">
    <location>
        <begin position="20"/>
        <end position="65"/>
    </location>
</feature>
<evidence type="ECO:0000259" key="20">
    <source>
        <dbReference type="Pfam" id="PF00561"/>
    </source>
</evidence>
<feature type="domain" description="AB hydrolase-1" evidence="20">
    <location>
        <begin position="176"/>
        <end position="283"/>
    </location>
</feature>
<dbReference type="InterPro" id="IPR000073">
    <property type="entry name" value="AB_hydrolase_1"/>
</dbReference>
<evidence type="ECO:0000256" key="9">
    <source>
        <dbReference type="ARBA" id="ARBA00022989"/>
    </source>
</evidence>
<comment type="similarity">
    <text evidence="3">Belongs to the serine esterase family.</text>
</comment>
<comment type="subcellular location">
    <subcellularLocation>
        <location evidence="2">Endoplasmic reticulum membrane</location>
        <topology evidence="2">Single-pass membrane protein</topology>
    </subcellularLocation>
</comment>
<comment type="function">
    <text evidence="17">Lysophosphatidylserine (LPS) lipase that mediates the hydrolysis of lysophosphatidylserine, a class of signaling lipids that regulates immunological and neurological processes. Represents a major lysophosphatidylserine lipase in the brain, thereby playing a key role in the central nervous system. Also able to hydrolyze oxidized phosphatidylserine; oxidized phosphatidylserine is produced in response to severe inflammatory stress and constitutes a proapoptotic 'eat me' signal. Also has monoacylglycerol (MAG) lipase activity: hydrolyzes 2-arachidonoylglycerol (2-AG), thereby acting as a regulator of endocannabinoid signaling pathways. Has a strong preference for very-long-chain lipid substrates; substrate specificity is likely due to improved catalysis and not improved substrate binding.</text>
</comment>
<evidence type="ECO:0000256" key="18">
    <source>
        <dbReference type="SAM" id="MobiDB-lite"/>
    </source>
</evidence>
<evidence type="ECO:0000313" key="22">
    <source>
        <dbReference type="Proteomes" id="UP001314229"/>
    </source>
</evidence>
<name>A0AAV1Q8D6_SCOSC</name>
<dbReference type="GO" id="GO:0052651">
    <property type="term" value="P:monoacylglycerol catabolic process"/>
    <property type="evidence" value="ECO:0007669"/>
    <property type="project" value="TreeGrafter"/>
</dbReference>
<evidence type="ECO:0000256" key="1">
    <source>
        <dbReference type="ARBA" id="ARBA00001613"/>
    </source>
</evidence>
<dbReference type="Gene3D" id="3.40.50.1820">
    <property type="entry name" value="alpha/beta hydrolase"/>
    <property type="match status" value="1"/>
</dbReference>
<dbReference type="EMBL" id="CAWUFR010000614">
    <property type="protein sequence ID" value="CAK6979815.1"/>
    <property type="molecule type" value="Genomic_DNA"/>
</dbReference>
<evidence type="ECO:0000256" key="5">
    <source>
        <dbReference type="ARBA" id="ARBA00015438"/>
    </source>
</evidence>
<keyword evidence="7" id="KW-0378">Hydrolase</keyword>
<keyword evidence="8" id="KW-0256">Endoplasmic reticulum</keyword>
<dbReference type="GO" id="GO:0006660">
    <property type="term" value="P:phosphatidylserine catabolic process"/>
    <property type="evidence" value="ECO:0007669"/>
    <property type="project" value="TreeGrafter"/>
</dbReference>
<evidence type="ECO:0000256" key="10">
    <source>
        <dbReference type="ARBA" id="ARBA00023098"/>
    </source>
</evidence>
<keyword evidence="10" id="KW-0443">Lipid metabolism</keyword>
<dbReference type="PANTHER" id="PTHR12277">
    <property type="entry name" value="ALPHA/BETA HYDROLASE DOMAIN-CONTAINING PROTEIN"/>
    <property type="match status" value="1"/>
</dbReference>
<gene>
    <name evidence="21" type="ORF">FSCOSCO3_A014295</name>
</gene>
<evidence type="ECO:0000256" key="8">
    <source>
        <dbReference type="ARBA" id="ARBA00022824"/>
    </source>
</evidence>
<evidence type="ECO:0000256" key="13">
    <source>
        <dbReference type="ARBA" id="ARBA00030502"/>
    </source>
</evidence>
<protein>
    <recommendedName>
        <fullName evidence="5">Lysophosphatidylserine lipase ABHD12</fullName>
        <ecNumber evidence="4">3.1.1.23</ecNumber>
    </recommendedName>
    <alternativeName>
        <fullName evidence="16">2-arachidonoylglycerol hydrolase ABHD12</fullName>
    </alternativeName>
    <alternativeName>
        <fullName evidence="15">Abhydrolase domain-containing protein 12</fullName>
    </alternativeName>
    <alternativeName>
        <fullName evidence="14">Monoacylglycerol lipase ABHD12</fullName>
    </alternativeName>
    <alternativeName>
        <fullName evidence="13">Oxidized phosphatidylserine lipase ABHD12</fullName>
    </alternativeName>
</protein>
<evidence type="ECO:0000256" key="2">
    <source>
        <dbReference type="ARBA" id="ARBA00004389"/>
    </source>
</evidence>
<comment type="catalytic activity">
    <reaction evidence="1">
        <text>Hydrolyzes glycerol monoesters of long-chain fatty acids.</text>
        <dbReference type="EC" id="3.1.1.23"/>
    </reaction>
</comment>
<accession>A0AAV1Q8D6</accession>
<dbReference type="EC" id="3.1.1.23" evidence="4"/>
<comment type="caution">
    <text evidence="21">The sequence shown here is derived from an EMBL/GenBank/DDBJ whole genome shotgun (WGS) entry which is preliminary data.</text>
</comment>
<evidence type="ECO:0000256" key="19">
    <source>
        <dbReference type="SAM" id="Phobius"/>
    </source>
</evidence>
<sequence>MTIVCSSCCGLRVMRKRTNSLTDTGTGTGTGGSLLDSDPDLKQRPSRGAAGPAAEDREEPGDDRSMAKPFRRLGLLGKLKRTVLWLLLLYVSIPFIIKLCPSIQAKLVFLNFVRMPFFIDLKRPLDQGLNHTHNFYLEPEAGLKIGVWHTVPAQMWREAQGKQGDWFDATLSSAHPVILYLHGNAGTRGGDHRVQLYKVLSSLGYHVITFDYRGVWGDSDGSPSEGGMTSDALFIYDWLKQRLDKKRPLYIWGHSLGTGVATNLVRRLCDRGSPPDSLILESPFTNIREEAKSHPFSMVYRYLPGFDWFFLDAITANNIRFASDENMNHISCPVLILHAEDDSVVPFHLGKKLYTLASQSKTLIGHKVQFVPFPSSLNYKHKFIYRSPELSNILSDFFGTADPNTQ</sequence>
<evidence type="ECO:0000256" key="14">
    <source>
        <dbReference type="ARBA" id="ARBA00030575"/>
    </source>
</evidence>
<reference evidence="21 22" key="1">
    <citation type="submission" date="2024-01" db="EMBL/GenBank/DDBJ databases">
        <authorList>
            <person name="Alioto T."/>
            <person name="Alioto T."/>
            <person name="Gomez Garrido J."/>
        </authorList>
    </citation>
    <scope>NUCLEOTIDE SEQUENCE [LARGE SCALE GENOMIC DNA]</scope>
</reference>
<evidence type="ECO:0000256" key="11">
    <source>
        <dbReference type="ARBA" id="ARBA00023136"/>
    </source>
</evidence>
<dbReference type="GO" id="GO:0004622">
    <property type="term" value="F:phosphatidylcholine lysophospholipase activity"/>
    <property type="evidence" value="ECO:0007669"/>
    <property type="project" value="TreeGrafter"/>
</dbReference>
<dbReference type="SUPFAM" id="SSF53474">
    <property type="entry name" value="alpha/beta-Hydrolases"/>
    <property type="match status" value="1"/>
</dbReference>
<organism evidence="21 22">
    <name type="scientific">Scomber scombrus</name>
    <name type="common">Atlantic mackerel</name>
    <name type="synonym">Scomber vernalis</name>
    <dbReference type="NCBI Taxonomy" id="13677"/>
    <lineage>
        <taxon>Eukaryota</taxon>
        <taxon>Metazoa</taxon>
        <taxon>Chordata</taxon>
        <taxon>Craniata</taxon>
        <taxon>Vertebrata</taxon>
        <taxon>Euteleostomi</taxon>
        <taxon>Actinopterygii</taxon>
        <taxon>Neopterygii</taxon>
        <taxon>Teleostei</taxon>
        <taxon>Neoteleostei</taxon>
        <taxon>Acanthomorphata</taxon>
        <taxon>Pelagiaria</taxon>
        <taxon>Scombriformes</taxon>
        <taxon>Scombridae</taxon>
        <taxon>Scomber</taxon>
    </lineage>
</organism>
<dbReference type="Proteomes" id="UP001314229">
    <property type="component" value="Unassembled WGS sequence"/>
</dbReference>
<evidence type="ECO:0000256" key="12">
    <source>
        <dbReference type="ARBA" id="ARBA00023180"/>
    </source>
</evidence>
<keyword evidence="9 19" id="KW-1133">Transmembrane helix</keyword>
<evidence type="ECO:0000256" key="7">
    <source>
        <dbReference type="ARBA" id="ARBA00022801"/>
    </source>
</evidence>
<evidence type="ECO:0000256" key="17">
    <source>
        <dbReference type="ARBA" id="ARBA00045941"/>
    </source>
</evidence>
<evidence type="ECO:0000256" key="3">
    <source>
        <dbReference type="ARBA" id="ARBA00006584"/>
    </source>
</evidence>
<dbReference type="GO" id="GO:0047372">
    <property type="term" value="F:monoacylglycerol lipase activity"/>
    <property type="evidence" value="ECO:0007669"/>
    <property type="project" value="UniProtKB-EC"/>
</dbReference>
<evidence type="ECO:0000256" key="6">
    <source>
        <dbReference type="ARBA" id="ARBA00022692"/>
    </source>
</evidence>
<feature type="transmembrane region" description="Helical" evidence="19">
    <location>
        <begin position="82"/>
        <end position="99"/>
    </location>
</feature>
<dbReference type="Pfam" id="PF00561">
    <property type="entry name" value="Abhydrolase_1"/>
    <property type="match status" value="1"/>
</dbReference>